<evidence type="ECO:0000256" key="2">
    <source>
        <dbReference type="ARBA" id="ARBA00022801"/>
    </source>
</evidence>
<dbReference type="Gene3D" id="3.10.129.10">
    <property type="entry name" value="Hotdog Thioesterase"/>
    <property type="match status" value="1"/>
</dbReference>
<gene>
    <name evidence="6" type="ORF">J2T60_000822</name>
</gene>
<name>A0ABT1G6C8_9GAMM</name>
<proteinExistence type="inferred from homology"/>
<evidence type="ECO:0000313" key="7">
    <source>
        <dbReference type="Proteomes" id="UP001523550"/>
    </source>
</evidence>
<evidence type="ECO:0000313" key="6">
    <source>
        <dbReference type="EMBL" id="MCP1726857.1"/>
    </source>
</evidence>
<dbReference type="EC" id="3.1.2.-" evidence="6"/>
<dbReference type="InterPro" id="IPR029069">
    <property type="entry name" value="HotDog_dom_sf"/>
</dbReference>
<evidence type="ECO:0000256" key="1">
    <source>
        <dbReference type="ARBA" id="ARBA00010458"/>
    </source>
</evidence>
<dbReference type="RefSeq" id="WP_253445797.1">
    <property type="nucleotide sequence ID" value="NZ_JALJYF010000001.1"/>
</dbReference>
<keyword evidence="2 3" id="KW-0378">Hydrolase</keyword>
<dbReference type="InterPro" id="IPR033120">
    <property type="entry name" value="HOTDOG_ACOT"/>
</dbReference>
<comment type="caution">
    <text evidence="6">The sequence shown here is derived from an EMBL/GenBank/DDBJ whole genome shotgun (WGS) entry which is preliminary data.</text>
</comment>
<comment type="similarity">
    <text evidence="1">Belongs to the acyl coenzyme A hydrolase family.</text>
</comment>
<dbReference type="PROSITE" id="PS51770">
    <property type="entry name" value="HOTDOG_ACOT"/>
    <property type="match status" value="1"/>
</dbReference>
<accession>A0ABT1G6C8</accession>
<reference evidence="6 7" key="1">
    <citation type="submission" date="2022-03" db="EMBL/GenBank/DDBJ databases">
        <title>Genomic Encyclopedia of Type Strains, Phase III (KMG-III): the genomes of soil and plant-associated and newly described type strains.</title>
        <authorList>
            <person name="Whitman W."/>
        </authorList>
    </citation>
    <scope>NUCLEOTIDE SEQUENCE [LARGE SCALE GENOMIC DNA]</scope>
    <source>
        <strain evidence="6 7">BSker1</strain>
    </source>
</reference>
<dbReference type="InterPro" id="IPR040170">
    <property type="entry name" value="Cytosol_ACT"/>
</dbReference>
<dbReference type="InterPro" id="IPR006683">
    <property type="entry name" value="Thioestr_dom"/>
</dbReference>
<evidence type="ECO:0000256" key="3">
    <source>
        <dbReference type="PROSITE-ProRule" id="PRU01106"/>
    </source>
</evidence>
<feature type="domain" description="HotDog ACOT-type" evidence="5">
    <location>
        <begin position="8"/>
        <end position="122"/>
    </location>
</feature>
<dbReference type="SUPFAM" id="SSF54637">
    <property type="entry name" value="Thioesterase/thiol ester dehydrase-isomerase"/>
    <property type="match status" value="1"/>
</dbReference>
<feature type="region of interest" description="Disordered" evidence="4">
    <location>
        <begin position="121"/>
        <end position="149"/>
    </location>
</feature>
<protein>
    <submittedName>
        <fullName evidence="6">Acyl-CoA thioesterase YciA</fullName>
        <ecNumber evidence="6">3.1.2.-</ecNumber>
    </submittedName>
</protein>
<dbReference type="GO" id="GO:0016787">
    <property type="term" value="F:hydrolase activity"/>
    <property type="evidence" value="ECO:0007669"/>
    <property type="project" value="UniProtKB-KW"/>
</dbReference>
<evidence type="ECO:0000256" key="4">
    <source>
        <dbReference type="SAM" id="MobiDB-lite"/>
    </source>
</evidence>
<dbReference type="EMBL" id="JALJYF010000001">
    <property type="protein sequence ID" value="MCP1726857.1"/>
    <property type="molecule type" value="Genomic_DNA"/>
</dbReference>
<dbReference type="CDD" id="cd03442">
    <property type="entry name" value="BFIT_BACH"/>
    <property type="match status" value="1"/>
</dbReference>
<evidence type="ECO:0000259" key="5">
    <source>
        <dbReference type="PROSITE" id="PS51770"/>
    </source>
</evidence>
<dbReference type="PANTHER" id="PTHR11049">
    <property type="entry name" value="ACYL COENZYME A THIOESTER HYDROLASE"/>
    <property type="match status" value="1"/>
</dbReference>
<organism evidence="6 7">
    <name type="scientific">Natronospira proteinivora</name>
    <dbReference type="NCBI Taxonomy" id="1807133"/>
    <lineage>
        <taxon>Bacteria</taxon>
        <taxon>Pseudomonadati</taxon>
        <taxon>Pseudomonadota</taxon>
        <taxon>Gammaproteobacteria</taxon>
        <taxon>Natronospirales</taxon>
        <taxon>Natronospiraceae</taxon>
        <taxon>Natronospira</taxon>
    </lineage>
</organism>
<keyword evidence="7" id="KW-1185">Reference proteome</keyword>
<dbReference type="Pfam" id="PF03061">
    <property type="entry name" value="4HBT"/>
    <property type="match status" value="1"/>
</dbReference>
<dbReference type="Proteomes" id="UP001523550">
    <property type="component" value="Unassembled WGS sequence"/>
</dbReference>
<sequence length="149" mass="16195">MYWEDPPEDREAAVRTLAMPKDTNGLGDIFGGWIMSHADVAGAILAYRRAAGRVVTVAVNDVKFLRPVFVGDVVSFYCDVKKVGNTSVTVEITVFSERNDGGVARHVRVATASITYVHIDLDGRPRPVPSGKDQSQAARDPDGRPQSPK</sequence>
<dbReference type="PANTHER" id="PTHR11049:SF5">
    <property type="entry name" value="ACYL-COA THIOESTER HYDROLASE YCIA"/>
    <property type="match status" value="1"/>
</dbReference>